<dbReference type="PANTHER" id="PTHR12128">
    <property type="entry name" value="DIHYDRODIPICOLINATE SYNTHASE"/>
    <property type="match status" value="1"/>
</dbReference>
<evidence type="ECO:0000256" key="13">
    <source>
        <dbReference type="SAM" id="MobiDB-lite"/>
    </source>
</evidence>
<dbReference type="GO" id="GO:0008840">
    <property type="term" value="F:4-hydroxy-tetrahydrodipicolinate synthase activity"/>
    <property type="evidence" value="ECO:0007669"/>
    <property type="project" value="UniProtKB-UniRule"/>
</dbReference>
<sequence>MTAELTDGIEAGTADGGGPGPDEPFEPPERAPVPGAAPPGTRLGPGRPLTEPVGPAASVWARLARMPDSPFGRVAAAMITPFDSSGALDLPGARRLAAHLVDRGGCDALVLSGTTGESPTTSDDEKTALVRAVTEEVGDRARIVAGVGSGDTRHSAELARAAEEAGAHGLLVVTPYYSRPTQEAIARHLATVADATALPVMLYDIPARTGAGTALTARTLTRLAEHPRIRAVKDCAYDLMKTAKVLGSTGLVYYSGCDEMNLPLRAIGAHGCVSTVANVAGPAVRGVLDAFDAGDHTEAARRHQALVPLVDAMMSQVPGAVSVKALFAAAGLPGGPVRPPLLAADEELTARLADALRKTLSS</sequence>
<feature type="region of interest" description="Disordered" evidence="13">
    <location>
        <begin position="1"/>
        <end position="51"/>
    </location>
</feature>
<dbReference type="InterPro" id="IPR020624">
    <property type="entry name" value="Schiff_base-form_aldolases_CS"/>
</dbReference>
<dbReference type="InterPro" id="IPR005263">
    <property type="entry name" value="DapA"/>
</dbReference>
<comment type="similarity">
    <text evidence="3 12">Belongs to the DapA family.</text>
</comment>
<dbReference type="EMBL" id="FOET01000001">
    <property type="protein sequence ID" value="SEP71450.1"/>
    <property type="molecule type" value="Genomic_DNA"/>
</dbReference>
<feature type="active site" description="Schiff-base intermediate with substrate" evidence="12">
    <location>
        <position position="233"/>
    </location>
</feature>
<dbReference type="GO" id="GO:0009089">
    <property type="term" value="P:lysine biosynthetic process via diaminopimelate"/>
    <property type="evidence" value="ECO:0007669"/>
    <property type="project" value="UniProtKB-UniRule"/>
</dbReference>
<dbReference type="HAMAP" id="MF_00418">
    <property type="entry name" value="DapA"/>
    <property type="match status" value="1"/>
</dbReference>
<dbReference type="NCBIfam" id="TIGR00674">
    <property type="entry name" value="dapA"/>
    <property type="match status" value="1"/>
</dbReference>
<dbReference type="GO" id="GO:0005829">
    <property type="term" value="C:cytosol"/>
    <property type="evidence" value="ECO:0007669"/>
    <property type="project" value="TreeGrafter"/>
</dbReference>
<evidence type="ECO:0000256" key="9">
    <source>
        <dbReference type="ARBA" id="ARBA00023239"/>
    </source>
</evidence>
<protein>
    <recommendedName>
        <fullName evidence="4 12">4-hydroxy-tetrahydrodipicolinate synthase</fullName>
        <shortName evidence="12">HTPA synthase</shortName>
        <ecNumber evidence="4 12">4.3.3.7</ecNumber>
    </recommendedName>
</protein>
<keyword evidence="7 12" id="KW-0220">Diaminopimelate biosynthesis</keyword>
<comment type="function">
    <text evidence="1 12">Catalyzes the condensation of (S)-aspartate-beta-semialdehyde [(S)-ASA] and pyruvate to 4-hydroxy-tetrahydrodipicolinate (HTPA).</text>
</comment>
<feature type="active site" description="Proton donor/acceptor" evidence="12">
    <location>
        <position position="203"/>
    </location>
</feature>
<comment type="subunit">
    <text evidence="12">Homotetramer; dimer of dimers.</text>
</comment>
<feature type="binding site" evidence="12">
    <location>
        <position position="273"/>
    </location>
    <ligand>
        <name>pyruvate</name>
        <dbReference type="ChEBI" id="CHEBI:15361"/>
    </ligand>
</feature>
<dbReference type="PANTHER" id="PTHR12128:SF66">
    <property type="entry name" value="4-HYDROXY-2-OXOGLUTARATE ALDOLASE, MITOCHONDRIAL"/>
    <property type="match status" value="1"/>
</dbReference>
<dbReference type="STRING" id="403935.SAMN05216481_101873"/>
<organism evidence="14 15">
    <name type="scientific">Streptomyces radiopugnans</name>
    <dbReference type="NCBI Taxonomy" id="403935"/>
    <lineage>
        <taxon>Bacteria</taxon>
        <taxon>Bacillati</taxon>
        <taxon>Actinomycetota</taxon>
        <taxon>Actinomycetes</taxon>
        <taxon>Kitasatosporales</taxon>
        <taxon>Streptomycetaceae</taxon>
        <taxon>Streptomyces</taxon>
    </lineage>
</organism>
<dbReference type="CDD" id="cd00950">
    <property type="entry name" value="DHDPS"/>
    <property type="match status" value="1"/>
</dbReference>
<dbReference type="SMART" id="SM01130">
    <property type="entry name" value="DHDPS"/>
    <property type="match status" value="1"/>
</dbReference>
<dbReference type="EC" id="4.3.3.7" evidence="4 12"/>
<dbReference type="PROSITE" id="PS00665">
    <property type="entry name" value="DHDPS_1"/>
    <property type="match status" value="1"/>
</dbReference>
<reference evidence="14 15" key="1">
    <citation type="submission" date="2016-10" db="EMBL/GenBank/DDBJ databases">
        <authorList>
            <person name="de Groot N.N."/>
        </authorList>
    </citation>
    <scope>NUCLEOTIDE SEQUENCE [LARGE SCALE GENOMIC DNA]</scope>
    <source>
        <strain evidence="14 15">CGMCC 4.3519</strain>
    </source>
</reference>
<gene>
    <name evidence="12" type="primary">dapA</name>
    <name evidence="14" type="ORF">SAMN05216481_101873</name>
</gene>
<evidence type="ECO:0000313" key="14">
    <source>
        <dbReference type="EMBL" id="SEP71450.1"/>
    </source>
</evidence>
<name>A0A1H9A432_9ACTN</name>
<comment type="subcellular location">
    <subcellularLocation>
        <location evidence="12">Cytoplasm</location>
    </subcellularLocation>
</comment>
<dbReference type="Gene3D" id="3.20.20.70">
    <property type="entry name" value="Aldolase class I"/>
    <property type="match status" value="1"/>
</dbReference>
<evidence type="ECO:0000256" key="10">
    <source>
        <dbReference type="ARBA" id="ARBA00023270"/>
    </source>
</evidence>
<keyword evidence="5 12" id="KW-0963">Cytoplasm</keyword>
<evidence type="ECO:0000256" key="12">
    <source>
        <dbReference type="HAMAP-Rule" id="MF_00418"/>
    </source>
</evidence>
<evidence type="ECO:0000256" key="5">
    <source>
        <dbReference type="ARBA" id="ARBA00022490"/>
    </source>
</evidence>
<dbReference type="AlphaFoldDB" id="A0A1H9A432"/>
<evidence type="ECO:0000256" key="3">
    <source>
        <dbReference type="ARBA" id="ARBA00007592"/>
    </source>
</evidence>
<evidence type="ECO:0000256" key="1">
    <source>
        <dbReference type="ARBA" id="ARBA00003294"/>
    </source>
</evidence>
<evidence type="ECO:0000313" key="15">
    <source>
        <dbReference type="Proteomes" id="UP000199055"/>
    </source>
</evidence>
<keyword evidence="9 12" id="KW-0456">Lyase</keyword>
<feature type="site" description="Part of a proton relay during catalysis" evidence="12">
    <location>
        <position position="114"/>
    </location>
</feature>
<keyword evidence="8 12" id="KW-0457">Lysine biosynthesis</keyword>
<evidence type="ECO:0000256" key="7">
    <source>
        <dbReference type="ARBA" id="ARBA00022915"/>
    </source>
</evidence>
<evidence type="ECO:0000256" key="11">
    <source>
        <dbReference type="ARBA" id="ARBA00047836"/>
    </source>
</evidence>
<feature type="compositionally biased region" description="Low complexity" evidence="13">
    <location>
        <begin position="38"/>
        <end position="50"/>
    </location>
</feature>
<dbReference type="InterPro" id="IPR002220">
    <property type="entry name" value="DapA-like"/>
</dbReference>
<dbReference type="SUPFAM" id="SSF51569">
    <property type="entry name" value="Aldolase"/>
    <property type="match status" value="1"/>
</dbReference>
<comment type="pathway">
    <text evidence="2 12">Amino-acid biosynthesis; L-lysine biosynthesis via DAP pathway; (S)-tetrahydrodipicolinate from L-aspartate: step 3/4.</text>
</comment>
<dbReference type="Proteomes" id="UP000199055">
    <property type="component" value="Unassembled WGS sequence"/>
</dbReference>
<dbReference type="UniPathway" id="UPA00034">
    <property type="reaction ID" value="UER00017"/>
</dbReference>
<keyword evidence="6 12" id="KW-0028">Amino-acid biosynthesis</keyword>
<feature type="binding site" evidence="12">
    <location>
        <position position="115"/>
    </location>
    <ligand>
        <name>pyruvate</name>
        <dbReference type="ChEBI" id="CHEBI:15361"/>
    </ligand>
</feature>
<evidence type="ECO:0000256" key="6">
    <source>
        <dbReference type="ARBA" id="ARBA00022605"/>
    </source>
</evidence>
<feature type="site" description="Part of a proton relay during catalysis" evidence="12">
    <location>
        <position position="177"/>
    </location>
</feature>
<accession>A0A1H9A432</accession>
<dbReference type="Pfam" id="PF00701">
    <property type="entry name" value="DHDPS"/>
    <property type="match status" value="1"/>
</dbReference>
<proteinExistence type="inferred from homology"/>
<evidence type="ECO:0000256" key="2">
    <source>
        <dbReference type="ARBA" id="ARBA00005120"/>
    </source>
</evidence>
<comment type="caution">
    <text evidence="12">Was originally thought to be a dihydrodipicolinate synthase (DHDPS), catalyzing the condensation of (S)-aspartate-beta-semialdehyde [(S)-ASA] and pyruvate to dihydrodipicolinate (DHDP). However, it was shown in E.coli that the product of the enzymatic reaction is not dihydrodipicolinate but in fact (4S)-4-hydroxy-2,3,4,5-tetrahydro-(2S)-dipicolinic acid (HTPA), and that the consecutive dehydration reaction leading to DHDP is not spontaneous but catalyzed by DapB.</text>
</comment>
<dbReference type="GO" id="GO:0019877">
    <property type="term" value="P:diaminopimelate biosynthetic process"/>
    <property type="evidence" value="ECO:0007669"/>
    <property type="project" value="UniProtKB-UniRule"/>
</dbReference>
<evidence type="ECO:0000256" key="8">
    <source>
        <dbReference type="ARBA" id="ARBA00023154"/>
    </source>
</evidence>
<keyword evidence="10 12" id="KW-0704">Schiff base</keyword>
<evidence type="ECO:0000256" key="4">
    <source>
        <dbReference type="ARBA" id="ARBA00012086"/>
    </source>
</evidence>
<comment type="catalytic activity">
    <reaction evidence="11 12">
        <text>L-aspartate 4-semialdehyde + pyruvate = (2S,4S)-4-hydroxy-2,3,4,5-tetrahydrodipicolinate + H2O + H(+)</text>
        <dbReference type="Rhea" id="RHEA:34171"/>
        <dbReference type="ChEBI" id="CHEBI:15361"/>
        <dbReference type="ChEBI" id="CHEBI:15377"/>
        <dbReference type="ChEBI" id="CHEBI:15378"/>
        <dbReference type="ChEBI" id="CHEBI:67139"/>
        <dbReference type="ChEBI" id="CHEBI:537519"/>
        <dbReference type="EC" id="4.3.3.7"/>
    </reaction>
</comment>
<dbReference type="PRINTS" id="PR00146">
    <property type="entry name" value="DHPICSNTHASE"/>
</dbReference>
<dbReference type="InterPro" id="IPR013785">
    <property type="entry name" value="Aldolase_TIM"/>
</dbReference>
<keyword evidence="15" id="KW-1185">Reference proteome</keyword>